<keyword evidence="3" id="KW-1185">Reference proteome</keyword>
<dbReference type="RefSeq" id="WP_212537202.1">
    <property type="nucleotide sequence ID" value="NZ_JAGTUU010000005.1"/>
</dbReference>
<organism evidence="2 3">
    <name type="scientific">Thetidibacter halocola</name>
    <dbReference type="NCBI Taxonomy" id="2827239"/>
    <lineage>
        <taxon>Bacteria</taxon>
        <taxon>Pseudomonadati</taxon>
        <taxon>Pseudomonadota</taxon>
        <taxon>Alphaproteobacteria</taxon>
        <taxon>Rhodobacterales</taxon>
        <taxon>Roseobacteraceae</taxon>
        <taxon>Thetidibacter</taxon>
    </lineage>
</organism>
<feature type="transmembrane region" description="Helical" evidence="1">
    <location>
        <begin position="58"/>
        <end position="88"/>
    </location>
</feature>
<comment type="caution">
    <text evidence="2">The sequence shown here is derived from an EMBL/GenBank/DDBJ whole genome shotgun (WGS) entry which is preliminary data.</text>
</comment>
<evidence type="ECO:0000313" key="3">
    <source>
        <dbReference type="Proteomes" id="UP000681356"/>
    </source>
</evidence>
<feature type="transmembrane region" description="Helical" evidence="1">
    <location>
        <begin position="137"/>
        <end position="162"/>
    </location>
</feature>
<keyword evidence="1" id="KW-0812">Transmembrane</keyword>
<keyword evidence="1" id="KW-0472">Membrane</keyword>
<sequence length="179" mass="19267">MAERAASELIGMRLAYLGLVLGILFVNLLPLQTVPAGFAGPDLLVALTLAWALRRPDYVPALSIAGALLLADLLLGRPPGLWAALVLIAAEWMKRQERRLRDGTFVGEWLNVAGLLLVITIAYRLVLGVLIVAPGTLFLAAMQYGMTVLAYPFVVAVSYIVFGVRHNAPGEFDPMGRGT</sequence>
<feature type="transmembrane region" description="Helical" evidence="1">
    <location>
        <begin position="14"/>
        <end position="38"/>
    </location>
</feature>
<proteinExistence type="predicted"/>
<dbReference type="Proteomes" id="UP000681356">
    <property type="component" value="Unassembled WGS sequence"/>
</dbReference>
<protein>
    <submittedName>
        <fullName evidence="2">Rod shape-determining protein MreD</fullName>
    </submittedName>
</protein>
<evidence type="ECO:0000256" key="1">
    <source>
        <dbReference type="SAM" id="Phobius"/>
    </source>
</evidence>
<feature type="transmembrane region" description="Helical" evidence="1">
    <location>
        <begin position="109"/>
        <end position="131"/>
    </location>
</feature>
<name>A0A8J7WEE0_9RHOB</name>
<gene>
    <name evidence="2" type="ORF">KB874_14240</name>
</gene>
<evidence type="ECO:0000313" key="2">
    <source>
        <dbReference type="EMBL" id="MBS0125247.1"/>
    </source>
</evidence>
<reference evidence="2" key="1">
    <citation type="submission" date="2021-04" db="EMBL/GenBank/DDBJ databases">
        <authorList>
            <person name="Yoon J."/>
        </authorList>
    </citation>
    <scope>NUCLEOTIDE SEQUENCE</scope>
    <source>
        <strain evidence="2">KMU-90</strain>
    </source>
</reference>
<accession>A0A8J7WEE0</accession>
<dbReference type="AlphaFoldDB" id="A0A8J7WEE0"/>
<dbReference type="EMBL" id="JAGTUU010000005">
    <property type="protein sequence ID" value="MBS0125247.1"/>
    <property type="molecule type" value="Genomic_DNA"/>
</dbReference>
<keyword evidence="1" id="KW-1133">Transmembrane helix</keyword>